<dbReference type="SUPFAM" id="SSF51064">
    <property type="entry name" value="Head domain of nucleotide exchange factor GrpE"/>
    <property type="match status" value="1"/>
</dbReference>
<dbReference type="InterPro" id="IPR000740">
    <property type="entry name" value="GrpE"/>
</dbReference>
<protein>
    <recommendedName>
        <fullName evidence="8 10">Protein GrpE</fullName>
    </recommendedName>
    <alternativeName>
        <fullName evidence="9 10">HSP-70 cofactor</fullName>
    </alternativeName>
</protein>
<dbReference type="InterPro" id="IPR013805">
    <property type="entry name" value="GrpE_CC"/>
</dbReference>
<comment type="subcellular location">
    <subcellularLocation>
        <location evidence="1 10">Cytoplasm</location>
    </subcellularLocation>
</comment>
<dbReference type="EMBL" id="MHVR01000011">
    <property type="protein sequence ID" value="OHA96106.1"/>
    <property type="molecule type" value="Genomic_DNA"/>
</dbReference>
<dbReference type="PANTHER" id="PTHR21237">
    <property type="entry name" value="GRPE PROTEIN"/>
    <property type="match status" value="1"/>
</dbReference>
<feature type="region of interest" description="Disordered" evidence="13">
    <location>
        <begin position="1"/>
        <end position="23"/>
    </location>
</feature>
<dbReference type="AlphaFoldDB" id="A0A1G2TFP7"/>
<evidence type="ECO:0000256" key="4">
    <source>
        <dbReference type="ARBA" id="ARBA00022490"/>
    </source>
</evidence>
<dbReference type="CDD" id="cd00446">
    <property type="entry name" value="GrpE"/>
    <property type="match status" value="1"/>
</dbReference>
<evidence type="ECO:0000313" key="14">
    <source>
        <dbReference type="EMBL" id="OHA96106.1"/>
    </source>
</evidence>
<sequence length="171" mass="19436">MQEKNDDIVIEDDPDSTAPAEAQHKLREKLKQAEAKAKEYLDGWQRSQADFVNLRKRDEEAKVEFIKFANLSFMEELIPVLDSFNIAKSGGHKDFEPLYNQLVKVLKANGLEEISPIGEIFSPHEHEALGMIPTDKHGEDHKVLEVLQKGYKLNGRVIRPAKVKVGEFISN</sequence>
<dbReference type="FunFam" id="2.30.22.10:FF:000001">
    <property type="entry name" value="Protein GrpE"/>
    <property type="match status" value="1"/>
</dbReference>
<evidence type="ECO:0000256" key="9">
    <source>
        <dbReference type="ARBA" id="ARBA00076414"/>
    </source>
</evidence>
<proteinExistence type="inferred from homology"/>
<evidence type="ECO:0000256" key="2">
    <source>
        <dbReference type="ARBA" id="ARBA00009054"/>
    </source>
</evidence>
<dbReference type="GO" id="GO:0051087">
    <property type="term" value="F:protein-folding chaperone binding"/>
    <property type="evidence" value="ECO:0007669"/>
    <property type="project" value="InterPro"/>
</dbReference>
<dbReference type="PROSITE" id="PS01071">
    <property type="entry name" value="GRPE"/>
    <property type="match status" value="1"/>
</dbReference>
<comment type="subunit">
    <text evidence="3 10">Homodimer.</text>
</comment>
<comment type="caution">
    <text evidence="14">The sequence shown here is derived from an EMBL/GenBank/DDBJ whole genome shotgun (WGS) entry which is preliminary data.</text>
</comment>
<evidence type="ECO:0000313" key="15">
    <source>
        <dbReference type="Proteomes" id="UP000178175"/>
    </source>
</evidence>
<dbReference type="Gene3D" id="3.90.20.20">
    <property type="match status" value="1"/>
</dbReference>
<evidence type="ECO:0000256" key="1">
    <source>
        <dbReference type="ARBA" id="ARBA00004496"/>
    </source>
</evidence>
<dbReference type="PANTHER" id="PTHR21237:SF23">
    <property type="entry name" value="GRPE PROTEIN HOMOLOG, MITOCHONDRIAL"/>
    <property type="match status" value="1"/>
</dbReference>
<evidence type="ECO:0000256" key="10">
    <source>
        <dbReference type="HAMAP-Rule" id="MF_01151"/>
    </source>
</evidence>
<evidence type="ECO:0000256" key="8">
    <source>
        <dbReference type="ARBA" id="ARBA00072274"/>
    </source>
</evidence>
<dbReference type="InterPro" id="IPR009012">
    <property type="entry name" value="GrpE_head"/>
</dbReference>
<dbReference type="Pfam" id="PF01025">
    <property type="entry name" value="GrpE"/>
    <property type="match status" value="1"/>
</dbReference>
<keyword evidence="5 10" id="KW-0346">Stress response</keyword>
<evidence type="ECO:0000256" key="3">
    <source>
        <dbReference type="ARBA" id="ARBA00011738"/>
    </source>
</evidence>
<dbReference type="PRINTS" id="PR00773">
    <property type="entry name" value="GRPEPROTEIN"/>
</dbReference>
<dbReference type="GO" id="GO:0005737">
    <property type="term" value="C:cytoplasm"/>
    <property type="evidence" value="ECO:0007669"/>
    <property type="project" value="UniProtKB-SubCell"/>
</dbReference>
<dbReference type="Proteomes" id="UP000178175">
    <property type="component" value="Unassembled WGS sequence"/>
</dbReference>
<dbReference type="SUPFAM" id="SSF58014">
    <property type="entry name" value="Coiled-coil domain of nucleotide exchange factor GrpE"/>
    <property type="match status" value="1"/>
</dbReference>
<gene>
    <name evidence="10" type="primary">grpE</name>
    <name evidence="14" type="ORF">A3C70_02710</name>
</gene>
<keyword evidence="6 10" id="KW-0143">Chaperone</keyword>
<evidence type="ECO:0000256" key="11">
    <source>
        <dbReference type="RuleBase" id="RU000639"/>
    </source>
</evidence>
<evidence type="ECO:0000256" key="6">
    <source>
        <dbReference type="ARBA" id="ARBA00023186"/>
    </source>
</evidence>
<keyword evidence="4 10" id="KW-0963">Cytoplasm</keyword>
<reference evidence="14 15" key="1">
    <citation type="journal article" date="2016" name="Nat. Commun.">
        <title>Thousands of microbial genomes shed light on interconnected biogeochemical processes in an aquifer system.</title>
        <authorList>
            <person name="Anantharaman K."/>
            <person name="Brown C.T."/>
            <person name="Hug L.A."/>
            <person name="Sharon I."/>
            <person name="Castelle C.J."/>
            <person name="Probst A.J."/>
            <person name="Thomas B.C."/>
            <person name="Singh A."/>
            <person name="Wilkins M.J."/>
            <person name="Karaoz U."/>
            <person name="Brodie E.L."/>
            <person name="Williams K.H."/>
            <person name="Hubbard S.S."/>
            <person name="Banfield J.F."/>
        </authorList>
    </citation>
    <scope>NUCLEOTIDE SEQUENCE [LARGE SCALE GENOMIC DNA]</scope>
</reference>
<comment type="function">
    <text evidence="7 10 11">Participates actively in the response to hyperosmotic and heat shock by preventing the aggregation of stress-denatured proteins, in association with DnaK and GrpE. It is the nucleotide exchange factor for DnaK and may function as a thermosensor. Unfolded proteins bind initially to DnaJ; upon interaction with the DnaJ-bound protein, DnaK hydrolyzes its bound ATP, resulting in the formation of a stable complex. GrpE releases ADP from DnaK; ATP binding to DnaK triggers the release of the substrate protein, thus completing the reaction cycle. Several rounds of ATP-dependent interactions between DnaJ, DnaK and GrpE are required for fully efficient folding.</text>
</comment>
<dbReference type="Gene3D" id="2.30.22.10">
    <property type="entry name" value="Head domain of nucleotide exchange factor GrpE"/>
    <property type="match status" value="1"/>
</dbReference>
<evidence type="ECO:0000256" key="12">
    <source>
        <dbReference type="RuleBase" id="RU004478"/>
    </source>
</evidence>
<evidence type="ECO:0000256" key="7">
    <source>
        <dbReference type="ARBA" id="ARBA00053401"/>
    </source>
</evidence>
<organism evidence="14 15">
    <name type="scientific">Candidatus Zambryskibacteria bacterium RIFCSPHIGHO2_02_FULL_43_14</name>
    <dbReference type="NCBI Taxonomy" id="1802748"/>
    <lineage>
        <taxon>Bacteria</taxon>
        <taxon>Candidatus Zambryskiibacteriota</taxon>
    </lineage>
</organism>
<dbReference type="GO" id="GO:0000774">
    <property type="term" value="F:adenyl-nucleotide exchange factor activity"/>
    <property type="evidence" value="ECO:0007669"/>
    <property type="project" value="InterPro"/>
</dbReference>
<evidence type="ECO:0000256" key="5">
    <source>
        <dbReference type="ARBA" id="ARBA00023016"/>
    </source>
</evidence>
<dbReference type="HAMAP" id="MF_01151">
    <property type="entry name" value="GrpE"/>
    <property type="match status" value="1"/>
</dbReference>
<evidence type="ECO:0000256" key="13">
    <source>
        <dbReference type="SAM" id="MobiDB-lite"/>
    </source>
</evidence>
<name>A0A1G2TFP7_9BACT</name>
<dbReference type="GO" id="GO:0042803">
    <property type="term" value="F:protein homodimerization activity"/>
    <property type="evidence" value="ECO:0007669"/>
    <property type="project" value="InterPro"/>
</dbReference>
<dbReference type="GO" id="GO:0051082">
    <property type="term" value="F:unfolded protein binding"/>
    <property type="evidence" value="ECO:0007669"/>
    <property type="project" value="TreeGrafter"/>
</dbReference>
<comment type="similarity">
    <text evidence="2 10 12">Belongs to the GrpE family.</text>
</comment>
<accession>A0A1G2TFP7</accession>
<dbReference type="GO" id="GO:0006457">
    <property type="term" value="P:protein folding"/>
    <property type="evidence" value="ECO:0007669"/>
    <property type="project" value="InterPro"/>
</dbReference>